<keyword evidence="5" id="KW-1185">Reference proteome</keyword>
<dbReference type="InterPro" id="IPR001753">
    <property type="entry name" value="Enoyl-CoA_hydra/iso"/>
</dbReference>
<dbReference type="Pfam" id="PF00378">
    <property type="entry name" value="ECH_1"/>
    <property type="match status" value="1"/>
</dbReference>
<evidence type="ECO:0000313" key="4">
    <source>
        <dbReference type="EMBL" id="QRG07084.1"/>
    </source>
</evidence>
<dbReference type="Gene3D" id="1.10.12.10">
    <property type="entry name" value="Lyase 2-enoyl-coa Hydratase, Chain A, domain 2"/>
    <property type="match status" value="1"/>
</dbReference>
<protein>
    <submittedName>
        <fullName evidence="4">Enoyl-CoA hydratase/isomerase family protein</fullName>
    </submittedName>
</protein>
<dbReference type="PANTHER" id="PTHR11941">
    <property type="entry name" value="ENOYL-COA HYDRATASE-RELATED"/>
    <property type="match status" value="1"/>
</dbReference>
<organism evidence="4 5">
    <name type="scientific">Xanthobacter dioxanivorans</name>
    <dbReference type="NCBI Taxonomy" id="2528964"/>
    <lineage>
        <taxon>Bacteria</taxon>
        <taxon>Pseudomonadati</taxon>
        <taxon>Pseudomonadota</taxon>
        <taxon>Alphaproteobacteria</taxon>
        <taxon>Hyphomicrobiales</taxon>
        <taxon>Xanthobacteraceae</taxon>
        <taxon>Xanthobacter</taxon>
    </lineage>
</organism>
<dbReference type="PROSITE" id="PS00166">
    <property type="entry name" value="ENOYL_COA_HYDRATASE"/>
    <property type="match status" value="1"/>
</dbReference>
<dbReference type="Gene3D" id="3.90.226.10">
    <property type="entry name" value="2-enoyl-CoA Hydratase, Chain A, domain 1"/>
    <property type="match status" value="1"/>
</dbReference>
<evidence type="ECO:0000256" key="2">
    <source>
        <dbReference type="ARBA" id="ARBA00023239"/>
    </source>
</evidence>
<dbReference type="InterPro" id="IPR029045">
    <property type="entry name" value="ClpP/crotonase-like_dom_sf"/>
</dbReference>
<dbReference type="AlphaFoldDB" id="A0A974PPR7"/>
<dbReference type="GO" id="GO:0006635">
    <property type="term" value="P:fatty acid beta-oxidation"/>
    <property type="evidence" value="ECO:0007669"/>
    <property type="project" value="TreeGrafter"/>
</dbReference>
<accession>A0A974PPR7</accession>
<evidence type="ECO:0000256" key="3">
    <source>
        <dbReference type="RuleBase" id="RU003707"/>
    </source>
</evidence>
<dbReference type="SUPFAM" id="SSF52096">
    <property type="entry name" value="ClpP/crotonase"/>
    <property type="match status" value="1"/>
</dbReference>
<dbReference type="PANTHER" id="PTHR11941:SF54">
    <property type="entry name" value="ENOYL-COA HYDRATASE, MITOCHONDRIAL"/>
    <property type="match status" value="1"/>
</dbReference>
<sequence length="263" mass="28120">MADQDTDILVSVEAGGLAVVTLNRPARRNAVRLSMWRRLEEIFVSLKARPEVKAVILTGAGGQFCAGADISEFSEVRADAESGRIYEEATERAAIAIRDYPRPTVAAVSGFGVGGGCGLALTCDFRVGDATTRMGIPAARLGIVYSALDSGLLYRQVGFANAKRVLFSGRFFEIDDCVAMKLVDVRAEGSALDGARALAAEFVDNAPLSIEGAKAVLEILAAGEAEAREAEILKLLDQAMESADYREGGRAFLEKRKPRFVGR</sequence>
<reference evidence="4 5" key="1">
    <citation type="submission" date="2020-10" db="EMBL/GenBank/DDBJ databases">
        <title>Degradation of 1,4-Dioxane by Xanthobacter sp. YN2, via a Novel Group-2 Soluble Di-Iron Monooxygenase.</title>
        <authorList>
            <person name="Ma F."/>
            <person name="Wang Y."/>
            <person name="Yang J."/>
            <person name="Guo H."/>
            <person name="Su D."/>
            <person name="Yu L."/>
        </authorList>
    </citation>
    <scope>NUCLEOTIDE SEQUENCE [LARGE SCALE GENOMIC DNA]</scope>
    <source>
        <strain evidence="4 5">YN2</strain>
    </source>
</reference>
<proteinExistence type="inferred from homology"/>
<evidence type="ECO:0000256" key="1">
    <source>
        <dbReference type="ARBA" id="ARBA00005254"/>
    </source>
</evidence>
<dbReference type="Proteomes" id="UP000596427">
    <property type="component" value="Chromosome"/>
</dbReference>
<keyword evidence="2" id="KW-0456">Lyase</keyword>
<dbReference type="EMBL" id="CP063362">
    <property type="protein sequence ID" value="QRG07084.1"/>
    <property type="molecule type" value="Genomic_DNA"/>
</dbReference>
<comment type="similarity">
    <text evidence="1 3">Belongs to the enoyl-CoA hydratase/isomerase family.</text>
</comment>
<dbReference type="CDD" id="cd06558">
    <property type="entry name" value="crotonase-like"/>
    <property type="match status" value="1"/>
</dbReference>
<name>A0A974PPR7_9HYPH</name>
<dbReference type="GO" id="GO:0016829">
    <property type="term" value="F:lyase activity"/>
    <property type="evidence" value="ECO:0007669"/>
    <property type="project" value="UniProtKB-KW"/>
</dbReference>
<evidence type="ECO:0000313" key="5">
    <source>
        <dbReference type="Proteomes" id="UP000596427"/>
    </source>
</evidence>
<gene>
    <name evidence="4" type="ORF">EZH22_01125</name>
</gene>
<dbReference type="InterPro" id="IPR018376">
    <property type="entry name" value="Enoyl-CoA_hyd/isom_CS"/>
</dbReference>
<dbReference type="KEGG" id="xdi:EZH22_01125"/>
<dbReference type="RefSeq" id="WP_203193997.1">
    <property type="nucleotide sequence ID" value="NZ_CP063362.1"/>
</dbReference>
<dbReference type="InterPro" id="IPR014748">
    <property type="entry name" value="Enoyl-CoA_hydra_C"/>
</dbReference>